<accession>A0A0L6U799</accession>
<feature type="non-terminal residue" evidence="2">
    <location>
        <position position="182"/>
    </location>
</feature>
<keyword evidence="3" id="KW-1185">Reference proteome</keyword>
<protein>
    <recommendedName>
        <fullName evidence="1">Chromo domain-containing protein</fullName>
    </recommendedName>
</protein>
<dbReference type="Gene3D" id="2.40.50.40">
    <property type="match status" value="1"/>
</dbReference>
<evidence type="ECO:0000259" key="1">
    <source>
        <dbReference type="PROSITE" id="PS50013"/>
    </source>
</evidence>
<dbReference type="GO" id="GO:0006338">
    <property type="term" value="P:chromatin remodeling"/>
    <property type="evidence" value="ECO:0007669"/>
    <property type="project" value="UniProtKB-ARBA"/>
</dbReference>
<evidence type="ECO:0000313" key="3">
    <source>
        <dbReference type="Proteomes" id="UP000037035"/>
    </source>
</evidence>
<reference evidence="2 3" key="1">
    <citation type="submission" date="2015-08" db="EMBL/GenBank/DDBJ databases">
        <title>Next Generation Sequencing and Analysis of the Genome of Puccinia sorghi L Schw, the Causal Agent of Maize Common Rust.</title>
        <authorList>
            <person name="Rochi L."/>
            <person name="Burguener G."/>
            <person name="Darino M."/>
            <person name="Turjanski A."/>
            <person name="Kreff E."/>
            <person name="Dieguez M.J."/>
            <person name="Sacco F."/>
        </authorList>
    </citation>
    <scope>NUCLEOTIDE SEQUENCE [LARGE SCALE GENOMIC DNA]</scope>
    <source>
        <strain evidence="2 3">RO10H11247</strain>
    </source>
</reference>
<comment type="caution">
    <text evidence="2">The sequence shown here is derived from an EMBL/GenBank/DDBJ whole genome shotgun (WGS) entry which is preliminary data.</text>
</comment>
<dbReference type="VEuPathDB" id="FungiDB:VP01_9391g1"/>
<dbReference type="Proteomes" id="UP000037035">
    <property type="component" value="Unassembled WGS sequence"/>
</dbReference>
<name>A0A0L6U799_9BASI</name>
<organism evidence="2 3">
    <name type="scientific">Puccinia sorghi</name>
    <dbReference type="NCBI Taxonomy" id="27349"/>
    <lineage>
        <taxon>Eukaryota</taxon>
        <taxon>Fungi</taxon>
        <taxon>Dikarya</taxon>
        <taxon>Basidiomycota</taxon>
        <taxon>Pucciniomycotina</taxon>
        <taxon>Pucciniomycetes</taxon>
        <taxon>Pucciniales</taxon>
        <taxon>Pucciniaceae</taxon>
        <taxon>Puccinia</taxon>
    </lineage>
</organism>
<proteinExistence type="predicted"/>
<feature type="domain" description="Chromo" evidence="1">
    <location>
        <begin position="137"/>
        <end position="182"/>
    </location>
</feature>
<dbReference type="InterPro" id="IPR000953">
    <property type="entry name" value="Chromo/chromo_shadow_dom"/>
</dbReference>
<dbReference type="PROSITE" id="PS50013">
    <property type="entry name" value="CHROMO_2"/>
    <property type="match status" value="1"/>
</dbReference>
<dbReference type="InterPro" id="IPR016197">
    <property type="entry name" value="Chromo-like_dom_sf"/>
</dbReference>
<dbReference type="SUPFAM" id="SSF54160">
    <property type="entry name" value="Chromo domain-like"/>
    <property type="match status" value="1"/>
</dbReference>
<sequence>MCICYQQDDWSTNPIFDSIHVLPSTPAANYLSNIKQLQEKIQSNLEAASQRYKQQAGKLRLQPLFQHQPTPKLSERKLGLFKIESVVLKNAFKLSLPSKWKAIHPVYVLLLDPAKSLYTGQNHPPPEPVNVQDHLEGESSCILHAILRKGKIKYLVEWAGHHSDEDQTFWEPANHLQNSPDL</sequence>
<dbReference type="OrthoDB" id="2273864at2759"/>
<dbReference type="CDD" id="cd00024">
    <property type="entry name" value="CD_CSD"/>
    <property type="match status" value="1"/>
</dbReference>
<gene>
    <name evidence="2" type="ORF">VP01_9391g1</name>
</gene>
<evidence type="ECO:0000313" key="2">
    <source>
        <dbReference type="EMBL" id="KNZ44232.1"/>
    </source>
</evidence>
<dbReference type="EMBL" id="LAVV01015039">
    <property type="protein sequence ID" value="KNZ44232.1"/>
    <property type="molecule type" value="Genomic_DNA"/>
</dbReference>
<dbReference type="AlphaFoldDB" id="A0A0L6U799"/>